<sequence length="1081" mass="122774">MMMMMMMIMLMVYHKSKKKKSRKRKASVTESEGESDKDSADEGDSSDSDCDVKKSRKKSKRGKKKRDRKRKRDRTPSTDNSPINSPTRKSYEAKRGAKRSEKIHGSPKKTSDVNPFRGRGRSSERSQHAYRDHSGRRYDSSRESRRSRSDRNSRNDRQRDNLSRQRQRYQSPDRRNKDCSRDYDRENIRRSRSRQRSRRNESADRFKERKRKCSEERSSARVEKRQRYSCSRSRSFVLKRDDRVAPRNSRSILRNARKRSRDHLQKKERSRSLSPENKQRVKSSSLTPPPLLRTNVGGQTALVKNNENNPDGKGNAKPSSNKIPVVSPSKRCHSANVFKNNTKSLSRRKSSSSSSSETASDSESSQSRTPSPRKEQLEIATTSIITIKSKDIIMKSPERTRSLSSLQDKSNKIQRQRETPPGSPNERQGLSPKQDKRSGLMTQRSQSKECHEKRSKTPLALPPLKTKEESKYRKISRSPSRDSSELSYSPARRNPERYRDILESSVQKQKLEKSKIEDIRRGQQHHQQQQKSSVKRNDDHDKERVAYRKDLDAKARLSTTKLAPVVRLHSQSEDESDCGERNSDKAASALDEFQESRRERELKELKMLEQLKTGIAAKAKEKIKTIEKLAATSSSNIGEVSDISDYGKRGLRNSLNDFLVANNVMPSSSNNIANSSSYRLNNATPAAIYPQNRNEIKKENGSPSRISNAKNSIANKDNETQADCKQSQSVAANGHACKSPTASPTRNSHLLHNKDKERKRERERERERESDRDRERQINYYRRGDRDNERYRRSPPIHSVGCGGVSGGGINRRINNLYYRPRMNGNANGGGAGHLLTHNTSIIHSNNCPNHGHHNLGPLTGPYSHSANASNNASAFNRPSRINNTPLITATQFNNQMLSKQSNSILVGRRNHRTALSLGLIAAAESAARRSRSRSRRTRSRSRHHEGATNRRTNSRSRTRSSSSSSRSRSRSHSRRSSRSRSHSSQSSNSSRSSSHSSSSSSSASSRSGSRSPSIPRRRGSPSFLDRRRITSARKRPIPYHRKTPSDVTSCYCSSCCSRDSSPRSHSCSPSHGSRSPSMIF</sequence>
<feature type="compositionally biased region" description="Low complexity" evidence="1">
    <location>
        <begin position="351"/>
        <end position="368"/>
    </location>
</feature>
<keyword evidence="4" id="KW-1185">Reference proteome</keyword>
<feature type="compositionally biased region" description="Basic residues" evidence="1">
    <location>
        <begin position="968"/>
        <end position="982"/>
    </location>
</feature>
<feature type="compositionally biased region" description="Low complexity" evidence="1">
    <location>
        <begin position="1057"/>
        <end position="1081"/>
    </location>
</feature>
<dbReference type="STRING" id="7398.A0A1A9ZDY9"/>
<feature type="compositionally biased region" description="Low complexity" evidence="1">
    <location>
        <begin position="983"/>
        <end position="1015"/>
    </location>
</feature>
<feature type="compositionally biased region" description="Polar residues" evidence="1">
    <location>
        <begin position="77"/>
        <end position="88"/>
    </location>
</feature>
<evidence type="ECO:0000256" key="1">
    <source>
        <dbReference type="SAM" id="MobiDB-lite"/>
    </source>
</evidence>
<feature type="compositionally biased region" description="Basic and acidic residues" evidence="1">
    <location>
        <begin position="493"/>
        <end position="502"/>
    </location>
</feature>
<evidence type="ECO:0000313" key="4">
    <source>
        <dbReference type="Proteomes" id="UP000092445"/>
    </source>
</evidence>
<feature type="compositionally biased region" description="Polar residues" evidence="1">
    <location>
        <begin position="740"/>
        <end position="750"/>
    </location>
</feature>
<name>A0A1A9ZDY9_GLOPL</name>
<feature type="compositionally biased region" description="Polar residues" evidence="1">
    <location>
        <begin position="296"/>
        <end position="309"/>
    </location>
</feature>
<reference evidence="4" key="1">
    <citation type="submission" date="2014-03" db="EMBL/GenBank/DDBJ databases">
        <authorList>
            <person name="Aksoy S."/>
            <person name="Warren W."/>
            <person name="Wilson R.K."/>
        </authorList>
    </citation>
    <scope>NUCLEOTIDE SEQUENCE [LARGE SCALE GENOMIC DNA]</scope>
    <source>
        <strain evidence="4">IAEA</strain>
    </source>
</reference>
<feature type="compositionally biased region" description="Basic residues" evidence="1">
    <location>
        <begin position="14"/>
        <end position="26"/>
    </location>
</feature>
<feature type="compositionally biased region" description="Basic residues" evidence="1">
    <location>
        <begin position="929"/>
        <end position="944"/>
    </location>
</feature>
<organism evidence="3 4">
    <name type="scientific">Glossina pallidipes</name>
    <name type="common">Tsetse fly</name>
    <dbReference type="NCBI Taxonomy" id="7398"/>
    <lineage>
        <taxon>Eukaryota</taxon>
        <taxon>Metazoa</taxon>
        <taxon>Ecdysozoa</taxon>
        <taxon>Arthropoda</taxon>
        <taxon>Hexapoda</taxon>
        <taxon>Insecta</taxon>
        <taxon>Pterygota</taxon>
        <taxon>Neoptera</taxon>
        <taxon>Endopterygota</taxon>
        <taxon>Diptera</taxon>
        <taxon>Brachycera</taxon>
        <taxon>Muscomorpha</taxon>
        <taxon>Hippoboscoidea</taxon>
        <taxon>Glossinidae</taxon>
        <taxon>Glossina</taxon>
    </lineage>
</organism>
<feature type="compositionally biased region" description="Basic residues" evidence="1">
    <location>
        <begin position="54"/>
        <end position="73"/>
    </location>
</feature>
<feature type="compositionally biased region" description="Basic and acidic residues" evidence="1">
    <location>
        <begin position="388"/>
        <end position="401"/>
    </location>
</feature>
<accession>A0A1A9ZDY9</accession>
<feature type="compositionally biased region" description="Basic and acidic residues" evidence="1">
    <location>
        <begin position="198"/>
        <end position="226"/>
    </location>
</feature>
<evidence type="ECO:0000313" key="3">
    <source>
        <dbReference type="EnsemblMetazoa" id="GPAI011738-PA"/>
    </source>
</evidence>
<feature type="compositionally biased region" description="Basic and acidic residues" evidence="1">
    <location>
        <begin position="171"/>
        <end position="189"/>
    </location>
</feature>
<feature type="compositionally biased region" description="Basic and acidic residues" evidence="1">
    <location>
        <begin position="752"/>
        <end position="792"/>
    </location>
</feature>
<feature type="region of interest" description="Disordered" evidence="1">
    <location>
        <begin position="685"/>
        <end position="797"/>
    </location>
</feature>
<reference evidence="3" key="2">
    <citation type="submission" date="2020-05" db="UniProtKB">
        <authorList>
            <consortium name="EnsemblMetazoa"/>
        </authorList>
    </citation>
    <scope>IDENTIFICATION</scope>
    <source>
        <strain evidence="3">IAEA</strain>
    </source>
</reference>
<protein>
    <submittedName>
        <fullName evidence="3">SRRM_C domain-containing protein</fullName>
    </submittedName>
</protein>
<dbReference type="EnsemblMetazoa" id="GPAI011738-RA">
    <property type="protein sequence ID" value="GPAI011738-PA"/>
    <property type="gene ID" value="GPAI011738"/>
</dbReference>
<feature type="compositionally biased region" description="Polar residues" evidence="1">
    <location>
        <begin position="701"/>
        <end position="731"/>
    </location>
</feature>
<feature type="compositionally biased region" description="Basic residues" evidence="1">
    <location>
        <begin position="1030"/>
        <end position="1043"/>
    </location>
</feature>
<dbReference type="Proteomes" id="UP000092445">
    <property type="component" value="Unassembled WGS sequence"/>
</dbReference>
<dbReference type="AlphaFoldDB" id="A0A1A9ZDY9"/>
<feature type="compositionally biased region" description="Basic and acidic residues" evidence="1">
    <location>
        <begin position="409"/>
        <end position="418"/>
    </location>
</feature>
<dbReference type="Pfam" id="PF15230">
    <property type="entry name" value="SRRM_C"/>
    <property type="match status" value="1"/>
</dbReference>
<feature type="region of interest" description="Disordered" evidence="1">
    <location>
        <begin position="924"/>
        <end position="1081"/>
    </location>
</feature>
<feature type="compositionally biased region" description="Basic and acidic residues" evidence="1">
    <location>
        <begin position="121"/>
        <end position="163"/>
    </location>
</feature>
<dbReference type="InterPro" id="IPR029360">
    <property type="entry name" value="SRRM_C"/>
</dbReference>
<feature type="compositionally biased region" description="Polar residues" evidence="1">
    <location>
        <begin position="272"/>
        <end position="286"/>
    </location>
</feature>
<feature type="compositionally biased region" description="Basic and acidic residues" evidence="1">
    <location>
        <begin position="89"/>
        <end position="104"/>
    </location>
</feature>
<proteinExistence type="predicted"/>
<feature type="domain" description="Serine/arginine repetitive matrix protein C-terminal" evidence="2">
    <location>
        <begin position="978"/>
        <end position="1043"/>
    </location>
</feature>
<evidence type="ECO:0000259" key="2">
    <source>
        <dbReference type="Pfam" id="PF15230"/>
    </source>
</evidence>
<feature type="compositionally biased region" description="Basic and acidic residues" evidence="1">
    <location>
        <begin position="509"/>
        <end position="521"/>
    </location>
</feature>
<feature type="region of interest" description="Disordered" evidence="1">
    <location>
        <begin position="14"/>
        <end position="543"/>
    </location>
</feature>
<dbReference type="VEuPathDB" id="VectorBase:GPAI011738"/>
<feature type="region of interest" description="Disordered" evidence="1">
    <location>
        <begin position="566"/>
        <end position="595"/>
    </location>
</feature>
<feature type="compositionally biased region" description="Basic and acidic residues" evidence="1">
    <location>
        <begin position="262"/>
        <end position="271"/>
    </location>
</feature>